<proteinExistence type="inferred from homology"/>
<gene>
    <name evidence="8" type="ORF">CBP51_01045</name>
</gene>
<evidence type="ECO:0000256" key="5">
    <source>
        <dbReference type="SAM" id="SignalP"/>
    </source>
</evidence>
<dbReference type="EMBL" id="NHNI01000001">
    <property type="protein sequence ID" value="OZY85671.1"/>
    <property type="molecule type" value="Genomic_DNA"/>
</dbReference>
<keyword evidence="5" id="KW-0732">Signal</keyword>
<reference evidence="9" key="1">
    <citation type="submission" date="2017-05" db="EMBL/GenBank/DDBJ databases">
        <authorList>
            <person name="Barney B.M."/>
        </authorList>
    </citation>
    <scope>NUCLEOTIDE SEQUENCE [LARGE SCALE GENOMIC DNA]</scope>
    <source>
        <strain evidence="9">PSBB022</strain>
    </source>
</reference>
<evidence type="ECO:0000313" key="8">
    <source>
        <dbReference type="EMBL" id="OZY85671.1"/>
    </source>
</evidence>
<comment type="similarity">
    <text evidence="4">Belongs to the TonB-dependent receptor family.</text>
</comment>
<dbReference type="InterPro" id="IPR010104">
    <property type="entry name" value="TonB_rcpt_bac"/>
</dbReference>
<evidence type="ECO:0000259" key="7">
    <source>
        <dbReference type="Pfam" id="PF07715"/>
    </source>
</evidence>
<feature type="domain" description="TonB-dependent receptor plug" evidence="7">
    <location>
        <begin position="56"/>
        <end position="159"/>
    </location>
</feature>
<dbReference type="Pfam" id="PF00593">
    <property type="entry name" value="TonB_dep_Rec_b-barrel"/>
    <property type="match status" value="1"/>
</dbReference>
<dbReference type="InterPro" id="IPR000531">
    <property type="entry name" value="Beta-barrel_TonB"/>
</dbReference>
<evidence type="ECO:0008006" key="10">
    <source>
        <dbReference type="Google" id="ProtNLM"/>
    </source>
</evidence>
<evidence type="ECO:0000256" key="4">
    <source>
        <dbReference type="RuleBase" id="RU003357"/>
    </source>
</evidence>
<keyword evidence="9" id="KW-1185">Reference proteome</keyword>
<dbReference type="Gene3D" id="2.170.130.10">
    <property type="entry name" value="TonB-dependent receptor, plug domain"/>
    <property type="match status" value="1"/>
</dbReference>
<dbReference type="STRING" id="1209072.GCA_000766945_00268"/>
<feature type="signal peptide" evidence="5">
    <location>
        <begin position="1"/>
        <end position="32"/>
    </location>
</feature>
<protein>
    <recommendedName>
        <fullName evidence="10">TonB-dependent receptor</fullName>
    </recommendedName>
</protein>
<dbReference type="eggNOG" id="COG1629">
    <property type="taxonomic scope" value="Bacteria"/>
</dbReference>
<dbReference type="Proteomes" id="UP000216101">
    <property type="component" value="Unassembled WGS sequence"/>
</dbReference>
<comment type="subcellular location">
    <subcellularLocation>
        <location evidence="1 4">Cell outer membrane</location>
    </subcellularLocation>
</comment>
<dbReference type="Gene3D" id="2.40.170.20">
    <property type="entry name" value="TonB-dependent receptor, beta-barrel domain"/>
    <property type="match status" value="1"/>
</dbReference>
<dbReference type="GO" id="GO:0009279">
    <property type="term" value="C:cell outer membrane"/>
    <property type="evidence" value="ECO:0007669"/>
    <property type="project" value="UniProtKB-SubCell"/>
</dbReference>
<feature type="chain" id="PRO_5012921647" description="TonB-dependent receptor" evidence="5">
    <location>
        <begin position="33"/>
        <end position="984"/>
    </location>
</feature>
<dbReference type="AlphaFoldDB" id="A0A266Q8H0"/>
<comment type="caution">
    <text evidence="8">The sequence shown here is derived from an EMBL/GenBank/DDBJ whole genome shotgun (WGS) entry which is preliminary data.</text>
</comment>
<dbReference type="Pfam" id="PF07715">
    <property type="entry name" value="Plug"/>
    <property type="match status" value="1"/>
</dbReference>
<dbReference type="PANTHER" id="PTHR40980:SF3">
    <property type="entry name" value="TONB-DEPENDENT RECEPTOR-LIKE BETA-BARREL DOMAIN-CONTAINING PROTEIN"/>
    <property type="match status" value="1"/>
</dbReference>
<evidence type="ECO:0000313" key="9">
    <source>
        <dbReference type="Proteomes" id="UP000216101"/>
    </source>
</evidence>
<evidence type="ECO:0000256" key="3">
    <source>
        <dbReference type="ARBA" id="ARBA00023237"/>
    </source>
</evidence>
<dbReference type="SUPFAM" id="SSF56935">
    <property type="entry name" value="Porins"/>
    <property type="match status" value="1"/>
</dbReference>
<dbReference type="NCBIfam" id="TIGR01782">
    <property type="entry name" value="TonB-Xanth-Caul"/>
    <property type="match status" value="1"/>
</dbReference>
<name>A0A266Q8H0_9GAMM</name>
<evidence type="ECO:0000259" key="6">
    <source>
        <dbReference type="Pfam" id="PF00593"/>
    </source>
</evidence>
<dbReference type="InterPro" id="IPR012910">
    <property type="entry name" value="Plug_dom"/>
</dbReference>
<feature type="domain" description="TonB-dependent receptor-like beta-barrel" evidence="6">
    <location>
        <begin position="443"/>
        <end position="951"/>
    </location>
</feature>
<organism evidence="8 9">
    <name type="scientific">Cellvibrio mixtus</name>
    <dbReference type="NCBI Taxonomy" id="39650"/>
    <lineage>
        <taxon>Bacteria</taxon>
        <taxon>Pseudomonadati</taxon>
        <taxon>Pseudomonadota</taxon>
        <taxon>Gammaproteobacteria</taxon>
        <taxon>Cellvibrionales</taxon>
        <taxon>Cellvibrionaceae</taxon>
        <taxon>Cellvibrio</taxon>
    </lineage>
</organism>
<evidence type="ECO:0000256" key="2">
    <source>
        <dbReference type="ARBA" id="ARBA00023136"/>
    </source>
</evidence>
<keyword evidence="2 4" id="KW-0472">Membrane</keyword>
<keyword evidence="3" id="KW-0998">Cell outer membrane</keyword>
<dbReference type="PANTHER" id="PTHR40980">
    <property type="entry name" value="PLUG DOMAIN-CONTAINING PROTEIN"/>
    <property type="match status" value="1"/>
</dbReference>
<evidence type="ECO:0000256" key="1">
    <source>
        <dbReference type="ARBA" id="ARBA00004442"/>
    </source>
</evidence>
<dbReference type="InterPro" id="IPR037066">
    <property type="entry name" value="Plug_dom_sf"/>
</dbReference>
<keyword evidence="4" id="KW-0798">TonB box</keyword>
<accession>A0A266Q8H0</accession>
<dbReference type="InterPro" id="IPR036942">
    <property type="entry name" value="Beta-barrel_TonB_sf"/>
</dbReference>
<sequence>MLMQTPINFKRKIIASAIASYALAGFTGAAMAQDNGLEEVIVTGIKGSLQRAMDIKREAVGVVDAISAEDIGKMPDSNLAESLQRIPGVSIDRVNGEGSKVTVRGLGSGYNLVTLNSRQMPASSFGTSRSFEFSNLASEGISGVEVFKSGRADVQSGGMGALINILTPRPLSSPGLKAVVSAKAVSDQSSVIEEGITPEISGLFSNTFADDKIGVSLTGSYQDRNSGNRQSQVSGWFTHAADKPIGDWDDLPSSYTDVPVNRSRSLPSEIMYRVNEVNRKRTNAQLTIQYQPVERLTVTADYLYVNQEREENNFGTGLWFTRPNDGSLEIEWSNTNPAYPLSYTEVAKTKELNYVINHNQAKSDLKSAGLNVKWEATDNLVVEFDAHNSDSYSGPNGKWGGNNQFHFGIIDDYKVSVDFTKKYPLMQFEYADGRDDVVPDVSRMQLTNNIFRVQDQDSGVDEYQLKGTYTFDDSFIDNIKAGVGTNEITNKYYFLGLQQQNQGTWGGVQGKNGIGDIPQYYWIVDRLTNYFDNKEFSSPYFQNTIVRANWDELLDVSARLYGSDTGPCPKAYCTTRDNTRANDGLNDDLTIETTDFAYLQFGFKPEIAGMPANVAVGVRYETTDVESSQYVSAYLPLANWEGGNEYNLTPAGSEYGFSTGSYSKTLPNLDFDIALTDDIKARASVSKTIARADFADLRGGFNWNAAPRSSEVTGSSGNPNLKPMESTNFDISAEWYYSDSSYVSLGYFKKDVADFIGGSAPEEGSTADLPGGISEPFRTPFGGARWNEALAALGGTATPPQISEWIRANRPEWVNEKGHIPAVAGDPILNYEISRPINNEDASIDGIEIAWQHTFGESGFGFQANATLVDSDTKFDNASTGAQFAVYGLSDSANFIGFYDKDGLQARLAYNWRDDFLNGYAGYTEAYGQLDASVSYDITDNLTVSMEALNLTDEDTRTYVRDTGMTSSYIETGARYNVGVRYSF</sequence>